<name>A0A0M3K9T4_ANISI</name>
<accession>A0A0M3K9T4</accession>
<dbReference type="AlphaFoldDB" id="A0A0M3K9T4"/>
<dbReference type="InterPro" id="IPR050346">
    <property type="entry name" value="FMO-like"/>
</dbReference>
<evidence type="ECO:0000313" key="6">
    <source>
        <dbReference type="WBParaSite" id="ASIM_0001772901-mRNA-1"/>
    </source>
</evidence>
<reference evidence="6" key="1">
    <citation type="submission" date="2017-02" db="UniProtKB">
        <authorList>
            <consortium name="WormBaseParasite"/>
        </authorList>
    </citation>
    <scope>IDENTIFICATION</scope>
</reference>
<dbReference type="EC" id="1.-.-.-" evidence="5"/>
<evidence type="ECO:0000256" key="3">
    <source>
        <dbReference type="ARBA" id="ARBA00022827"/>
    </source>
</evidence>
<evidence type="ECO:0000256" key="1">
    <source>
        <dbReference type="ARBA" id="ARBA00009183"/>
    </source>
</evidence>
<keyword evidence="4 5" id="KW-0560">Oxidoreductase</keyword>
<dbReference type="WBParaSite" id="ASIM_0001772901-mRNA-1">
    <property type="protein sequence ID" value="ASIM_0001772901-mRNA-1"/>
    <property type="gene ID" value="ASIM_0001772901"/>
</dbReference>
<proteinExistence type="inferred from homology"/>
<keyword evidence="2 5" id="KW-0285">Flavoprotein</keyword>
<organism evidence="6">
    <name type="scientific">Anisakis simplex</name>
    <name type="common">Herring worm</name>
    <dbReference type="NCBI Taxonomy" id="6269"/>
    <lineage>
        <taxon>Eukaryota</taxon>
        <taxon>Metazoa</taxon>
        <taxon>Ecdysozoa</taxon>
        <taxon>Nematoda</taxon>
        <taxon>Chromadorea</taxon>
        <taxon>Rhabditida</taxon>
        <taxon>Spirurina</taxon>
        <taxon>Ascaridomorpha</taxon>
        <taxon>Ascaridoidea</taxon>
        <taxon>Anisakidae</taxon>
        <taxon>Anisakis</taxon>
        <taxon>Anisakis simplex complex</taxon>
    </lineage>
</organism>
<keyword evidence="5" id="KW-0503">Monooxygenase</keyword>
<dbReference type="GO" id="GO:0050660">
    <property type="term" value="F:flavin adenine dinucleotide binding"/>
    <property type="evidence" value="ECO:0007669"/>
    <property type="project" value="InterPro"/>
</dbReference>
<dbReference type="InterPro" id="IPR020946">
    <property type="entry name" value="Flavin_mOase-like"/>
</dbReference>
<evidence type="ECO:0000256" key="5">
    <source>
        <dbReference type="RuleBase" id="RU361177"/>
    </source>
</evidence>
<dbReference type="Pfam" id="PF00743">
    <property type="entry name" value="FMO-like"/>
    <property type="match status" value="1"/>
</dbReference>
<dbReference type="GO" id="GO:0050661">
    <property type="term" value="F:NADP binding"/>
    <property type="evidence" value="ECO:0007669"/>
    <property type="project" value="InterPro"/>
</dbReference>
<protein>
    <recommendedName>
        <fullName evidence="5">Flavin-containing monooxygenase</fullName>
        <ecNumber evidence="5">1.-.-.-</ecNumber>
    </recommendedName>
</protein>
<dbReference type="PANTHER" id="PTHR23023">
    <property type="entry name" value="DIMETHYLANILINE MONOOXYGENASE"/>
    <property type="match status" value="1"/>
</dbReference>
<dbReference type="SUPFAM" id="SSF51905">
    <property type="entry name" value="FAD/NAD(P)-binding domain"/>
    <property type="match status" value="1"/>
</dbReference>
<dbReference type="FunFam" id="3.50.50.60:FF:000065">
    <property type="entry name" value="Dimethylaniline monooxygenase [N-oxide-forming]"/>
    <property type="match status" value="1"/>
</dbReference>
<dbReference type="InterPro" id="IPR036188">
    <property type="entry name" value="FAD/NAD-bd_sf"/>
</dbReference>
<sequence>LFKVIVSTGYSFEFPLAERGELIPVKDNEVNLYKLMYPPQLASKNTLAVIGLIQPFGSIMPASEMQARLFFSVLSQQTHLPSFDQMQQEIDYYKTQLRKQFVHSRRHTIEANYIAYMDELASLIGAKPNLTKLFLTDPKLAWKVLFGPAVSYIYRIQGPHRWSDARQAIMTVQERCLAPTQKPFAQ</sequence>
<evidence type="ECO:0000256" key="4">
    <source>
        <dbReference type="ARBA" id="ARBA00023002"/>
    </source>
</evidence>
<comment type="similarity">
    <text evidence="1 5">Belongs to the FMO family.</text>
</comment>
<dbReference type="Gene3D" id="3.50.50.60">
    <property type="entry name" value="FAD/NAD(P)-binding domain"/>
    <property type="match status" value="1"/>
</dbReference>
<evidence type="ECO:0000256" key="2">
    <source>
        <dbReference type="ARBA" id="ARBA00022630"/>
    </source>
</evidence>
<dbReference type="GO" id="GO:0004499">
    <property type="term" value="F:N,N-dimethylaniline monooxygenase activity"/>
    <property type="evidence" value="ECO:0007669"/>
    <property type="project" value="InterPro"/>
</dbReference>
<keyword evidence="3 5" id="KW-0274">FAD</keyword>
<comment type="cofactor">
    <cofactor evidence="5">
        <name>FAD</name>
        <dbReference type="ChEBI" id="CHEBI:57692"/>
    </cofactor>
</comment>